<dbReference type="GO" id="GO:0042276">
    <property type="term" value="P:error-prone translesion synthesis"/>
    <property type="evidence" value="ECO:0007669"/>
    <property type="project" value="InterPro"/>
</dbReference>
<evidence type="ECO:0000256" key="6">
    <source>
        <dbReference type="ARBA" id="ARBA00044768"/>
    </source>
</evidence>
<proteinExistence type="evidence at transcript level"/>
<reference evidence="8" key="1">
    <citation type="submission" date="2020-04" db="EMBL/GenBank/DDBJ databases">
        <authorList>
            <person name="Neveu A P."/>
        </authorList>
    </citation>
    <scope>NUCLEOTIDE SEQUENCE</scope>
    <source>
        <tissue evidence="8">Whole embryo</tissue>
    </source>
</reference>
<dbReference type="EC" id="2.7.7.102" evidence="6"/>
<dbReference type="InterPro" id="IPR044917">
    <property type="entry name" value="PRIMPOL"/>
</dbReference>
<evidence type="ECO:0000256" key="2">
    <source>
        <dbReference type="ARBA" id="ARBA00012417"/>
    </source>
</evidence>
<accession>A0A6F9DPP3</accession>
<keyword evidence="3" id="KW-0548">Nucleotidyltransferase</keyword>
<dbReference type="PANTHER" id="PTHR31399">
    <property type="entry name" value="DNA-DIRECTED PRIMASE / POLYMERASE PROTEIN"/>
    <property type="match status" value="1"/>
</dbReference>
<dbReference type="GO" id="GO:0005759">
    <property type="term" value="C:mitochondrial matrix"/>
    <property type="evidence" value="ECO:0007669"/>
    <property type="project" value="TreeGrafter"/>
</dbReference>
<dbReference type="GO" id="GO:0003682">
    <property type="term" value="F:chromatin binding"/>
    <property type="evidence" value="ECO:0007669"/>
    <property type="project" value="TreeGrafter"/>
</dbReference>
<keyword evidence="3" id="KW-0808">Transferase</keyword>
<comment type="similarity">
    <text evidence="1">Belongs to the eukaryotic-type primase small subunit family.</text>
</comment>
<evidence type="ECO:0000256" key="5">
    <source>
        <dbReference type="ARBA" id="ARBA00044677"/>
    </source>
</evidence>
<evidence type="ECO:0000256" key="7">
    <source>
        <dbReference type="ARBA" id="ARBA00047303"/>
    </source>
</evidence>
<dbReference type="Pfam" id="PF03121">
    <property type="entry name" value="Herpes_UL52"/>
    <property type="match status" value="1"/>
</dbReference>
<organism evidence="8">
    <name type="scientific">Phallusia mammillata</name>
    <dbReference type="NCBI Taxonomy" id="59560"/>
    <lineage>
        <taxon>Eukaryota</taxon>
        <taxon>Metazoa</taxon>
        <taxon>Chordata</taxon>
        <taxon>Tunicata</taxon>
        <taxon>Ascidiacea</taxon>
        <taxon>Phlebobranchia</taxon>
        <taxon>Ascidiidae</taxon>
        <taxon>Phallusia</taxon>
    </lineage>
</organism>
<dbReference type="GO" id="GO:0006264">
    <property type="term" value="P:mitochondrial DNA replication"/>
    <property type="evidence" value="ECO:0007669"/>
    <property type="project" value="TreeGrafter"/>
</dbReference>
<name>A0A6F9DPP3_9ASCI</name>
<keyword evidence="3" id="KW-0239">DNA-directed DNA polymerase</keyword>
<protein>
    <recommendedName>
        <fullName evidence="4">DNA-directed primase/polymerase protein</fullName>
        <ecNumber evidence="6">2.7.7.102</ecNumber>
        <ecNumber evidence="2">2.7.7.7</ecNumber>
    </recommendedName>
</protein>
<sequence>MVKLWIEYVCCCIEREFKIKISAKNALQLDSTTAVKFSQHLIFHLPNAAFRNNLECGYFVHKICNDLRQFLSSEKDESWVCNIPNSEKFDQLLVKNSDDSEVLFIDEGVYSKNRNFRMFMSSKVGKNVELKLSADCTFPFQPGTPCCIFHNTSTELQKKKKCYSGALQQTEESKAQLIFLASLITNIKSDQTINFLSLPDMNAEKLHCVKETNNNLTPKYFTNDSNCSSDSNSNIPFGELANFVTSLIQSRNPDGYVKNWTHFPSSNVILYNIDKSRYCFNVGREHKSNRVMYVAELSTLTCYQKCYDPVCRNADYRSDAISFPPDVIRMIKIDGENKCDIVSDSELIELAEQAETSAEINSVSDDEMIKFAETTTMTKETDCLSDGELCKAAVEMEAFHDESFTEEFFNA</sequence>
<evidence type="ECO:0000256" key="4">
    <source>
        <dbReference type="ARBA" id="ARBA00026139"/>
    </source>
</evidence>
<comment type="catalytic activity">
    <reaction evidence="7">
        <text>DNA(n) + a 2'-deoxyribonucleoside 5'-triphosphate = DNA(n+1) + diphosphate</text>
        <dbReference type="Rhea" id="RHEA:22508"/>
        <dbReference type="Rhea" id="RHEA-COMP:17339"/>
        <dbReference type="Rhea" id="RHEA-COMP:17340"/>
        <dbReference type="ChEBI" id="CHEBI:33019"/>
        <dbReference type="ChEBI" id="CHEBI:61560"/>
        <dbReference type="ChEBI" id="CHEBI:173112"/>
        <dbReference type="EC" id="2.7.7.7"/>
    </reaction>
    <physiologicalReaction direction="left-to-right" evidence="7">
        <dbReference type="Rhea" id="RHEA:22509"/>
    </physiologicalReaction>
</comment>
<dbReference type="AlphaFoldDB" id="A0A6F9DPP3"/>
<comment type="catalytic activity">
    <reaction evidence="5">
        <text>ssDNA + n NTP = ssDNA/pppN(pN)n-1 hybrid + (n-1) diphosphate.</text>
        <dbReference type="EC" id="2.7.7.102"/>
    </reaction>
</comment>
<dbReference type="GO" id="GO:0031297">
    <property type="term" value="P:replication fork processing"/>
    <property type="evidence" value="ECO:0007669"/>
    <property type="project" value="TreeGrafter"/>
</dbReference>
<evidence type="ECO:0000256" key="3">
    <source>
        <dbReference type="ARBA" id="ARBA00022932"/>
    </source>
</evidence>
<dbReference type="GO" id="GO:0009411">
    <property type="term" value="P:response to UV"/>
    <property type="evidence" value="ECO:0007669"/>
    <property type="project" value="TreeGrafter"/>
</dbReference>
<dbReference type="PANTHER" id="PTHR31399:SF0">
    <property type="entry name" value="DNA-DIRECTED PRIMASE_POLYMERASE PROTEIN"/>
    <property type="match status" value="1"/>
</dbReference>
<dbReference type="GO" id="GO:0005634">
    <property type="term" value="C:nucleus"/>
    <property type="evidence" value="ECO:0007669"/>
    <property type="project" value="TreeGrafter"/>
</dbReference>
<evidence type="ECO:0000256" key="1">
    <source>
        <dbReference type="ARBA" id="ARBA00009762"/>
    </source>
</evidence>
<dbReference type="EC" id="2.7.7.7" evidence="2"/>
<evidence type="ECO:0000313" key="8">
    <source>
        <dbReference type="EMBL" id="CAB3265151.1"/>
    </source>
</evidence>
<dbReference type="EMBL" id="LR789289">
    <property type="protein sequence ID" value="CAB3265151.1"/>
    <property type="molecule type" value="mRNA"/>
</dbReference>
<gene>
    <name evidence="8" type="primary">Primpol</name>
</gene>
<dbReference type="GO" id="GO:0003887">
    <property type="term" value="F:DNA-directed DNA polymerase activity"/>
    <property type="evidence" value="ECO:0007669"/>
    <property type="project" value="UniProtKB-KW"/>
</dbReference>